<name>A0ABR1FDG6_9ASCO</name>
<evidence type="ECO:0000256" key="1">
    <source>
        <dbReference type="SAM" id="MobiDB-lite"/>
    </source>
</evidence>
<organism evidence="2 3">
    <name type="scientific">Myxozyma melibiosi</name>
    <dbReference type="NCBI Taxonomy" id="54550"/>
    <lineage>
        <taxon>Eukaryota</taxon>
        <taxon>Fungi</taxon>
        <taxon>Dikarya</taxon>
        <taxon>Ascomycota</taxon>
        <taxon>Saccharomycotina</taxon>
        <taxon>Lipomycetes</taxon>
        <taxon>Lipomycetales</taxon>
        <taxon>Lipomycetaceae</taxon>
        <taxon>Myxozyma</taxon>
    </lineage>
</organism>
<evidence type="ECO:0000313" key="2">
    <source>
        <dbReference type="EMBL" id="KAK7207896.1"/>
    </source>
</evidence>
<feature type="region of interest" description="Disordered" evidence="1">
    <location>
        <begin position="278"/>
        <end position="302"/>
    </location>
</feature>
<keyword evidence="3" id="KW-1185">Reference proteome</keyword>
<gene>
    <name evidence="2" type="ORF">BZA70DRAFT_272455</name>
</gene>
<accession>A0ABR1FDG6</accession>
<feature type="compositionally biased region" description="Polar residues" evidence="1">
    <location>
        <begin position="68"/>
        <end position="77"/>
    </location>
</feature>
<dbReference type="Proteomes" id="UP001498771">
    <property type="component" value="Unassembled WGS sequence"/>
</dbReference>
<evidence type="ECO:0000313" key="3">
    <source>
        <dbReference type="Proteomes" id="UP001498771"/>
    </source>
</evidence>
<comment type="caution">
    <text evidence="2">The sequence shown here is derived from an EMBL/GenBank/DDBJ whole genome shotgun (WGS) entry which is preliminary data.</text>
</comment>
<protein>
    <submittedName>
        <fullName evidence="2">Uncharacterized protein</fullName>
    </submittedName>
</protein>
<sequence length="494" mass="55485">MSSDSSINVSRISLPLPQQILDGEHITDGISPNLGRLHRLLQVQSNSDVEYQESYSEAADDAHDNGSAPASAQTTSPLAAGDHYPVITETPSIYTPQITFPRSALRRSNSIRRRENTYLESLSKRRKRDGKSVESLWSEKPATLSMKMIYCDGGWHGDNYLPENVLLRDSSVYCAQKSKCNMILRHSSHKPFTLHSITIKAPTTGYTCPVQQGLIFVSMNKDDLLPRTKYHDQQIDNLAESQTQLPVSSSVEYSAMPRSPRIPRYEFGQPNSSFDFYWGRPNPNPFSSEPGDSLSSDLADSDQADVEHIEGLGSGDDLSFSDSAYYHGRQSFRPYAQYRQDLARSSLRHTRDRLLDARRQRHRSLAGDNTSRDVRIINTENITLPSYDISIGDEPRTSTEAPPTLFTHPLLPTDEAEALTPSLPHTDSLVLEPIARFKIPDNKSRCTIVFDSPVSACYLYIKFYSSDPKRDIDIQGVYINGFVGPRCFPKISLR</sequence>
<proteinExistence type="predicted"/>
<dbReference type="GeneID" id="90037165"/>
<feature type="region of interest" description="Disordered" evidence="1">
    <location>
        <begin position="51"/>
        <end position="79"/>
    </location>
</feature>
<dbReference type="RefSeq" id="XP_064770929.1">
    <property type="nucleotide sequence ID" value="XM_064911653.1"/>
</dbReference>
<reference evidence="2 3" key="1">
    <citation type="submission" date="2024-03" db="EMBL/GenBank/DDBJ databases">
        <title>Genome-scale model development and genomic sequencing of the oleaginous clade Lipomyces.</title>
        <authorList>
            <consortium name="Lawrence Berkeley National Laboratory"/>
            <person name="Czajka J.J."/>
            <person name="Han Y."/>
            <person name="Kim J."/>
            <person name="Mondo S.J."/>
            <person name="Hofstad B.A."/>
            <person name="Robles A."/>
            <person name="Haridas S."/>
            <person name="Riley R."/>
            <person name="LaButti K."/>
            <person name="Pangilinan J."/>
            <person name="Andreopoulos W."/>
            <person name="Lipzen A."/>
            <person name="Yan J."/>
            <person name="Wang M."/>
            <person name="Ng V."/>
            <person name="Grigoriev I.V."/>
            <person name="Spatafora J.W."/>
            <person name="Magnuson J.K."/>
            <person name="Baker S.E."/>
            <person name="Pomraning K.R."/>
        </authorList>
    </citation>
    <scope>NUCLEOTIDE SEQUENCE [LARGE SCALE GENOMIC DNA]</scope>
    <source>
        <strain evidence="2 3">Phaff 52-87</strain>
    </source>
</reference>
<dbReference type="EMBL" id="JBBJBU010000001">
    <property type="protein sequence ID" value="KAK7207896.1"/>
    <property type="molecule type" value="Genomic_DNA"/>
</dbReference>